<organism evidence="5 6">
    <name type="scientific">Skeletonema marinoi</name>
    <dbReference type="NCBI Taxonomy" id="267567"/>
    <lineage>
        <taxon>Eukaryota</taxon>
        <taxon>Sar</taxon>
        <taxon>Stramenopiles</taxon>
        <taxon>Ochrophyta</taxon>
        <taxon>Bacillariophyta</taxon>
        <taxon>Coscinodiscophyceae</taxon>
        <taxon>Thalassiosirophycidae</taxon>
        <taxon>Thalassiosirales</taxon>
        <taxon>Skeletonemataceae</taxon>
        <taxon>Skeletonema</taxon>
        <taxon>Skeletonema marinoi-dohrnii complex</taxon>
    </lineage>
</organism>
<evidence type="ECO:0000256" key="1">
    <source>
        <dbReference type="ARBA" id="ARBA00022714"/>
    </source>
</evidence>
<evidence type="ECO:0000256" key="2">
    <source>
        <dbReference type="ARBA" id="ARBA00022723"/>
    </source>
</evidence>
<keyword evidence="1" id="KW-0001">2Fe-2S</keyword>
<gene>
    <name evidence="5" type="ORF">QTG54_014868</name>
</gene>
<evidence type="ECO:0000313" key="5">
    <source>
        <dbReference type="EMBL" id="KAK1734361.1"/>
    </source>
</evidence>
<evidence type="ECO:0000256" key="4">
    <source>
        <dbReference type="ARBA" id="ARBA00023014"/>
    </source>
</evidence>
<dbReference type="PANTHER" id="PTHR23426:SF67">
    <property type="entry name" value="2FE-2S FERREDOXIN-TYPE DOMAIN-CONTAINING PROTEIN"/>
    <property type="match status" value="1"/>
</dbReference>
<dbReference type="GO" id="GO:0009055">
    <property type="term" value="F:electron transfer activity"/>
    <property type="evidence" value="ECO:0007669"/>
    <property type="project" value="TreeGrafter"/>
</dbReference>
<dbReference type="Gene3D" id="2.30.42.10">
    <property type="match status" value="1"/>
</dbReference>
<comment type="caution">
    <text evidence="5">The sequence shown here is derived from an EMBL/GenBank/DDBJ whole genome shotgun (WGS) entry which is preliminary data.</text>
</comment>
<dbReference type="GO" id="GO:0140647">
    <property type="term" value="P:P450-containing electron transport chain"/>
    <property type="evidence" value="ECO:0007669"/>
    <property type="project" value="InterPro"/>
</dbReference>
<dbReference type="InterPro" id="IPR001041">
    <property type="entry name" value="2Fe-2S_ferredoxin-type"/>
</dbReference>
<dbReference type="GO" id="GO:0046872">
    <property type="term" value="F:metal ion binding"/>
    <property type="evidence" value="ECO:0007669"/>
    <property type="project" value="UniProtKB-KW"/>
</dbReference>
<dbReference type="InterPro" id="IPR001055">
    <property type="entry name" value="Adrenodoxin-like"/>
</dbReference>
<keyword evidence="2" id="KW-0479">Metal-binding</keyword>
<dbReference type="InterPro" id="IPR036034">
    <property type="entry name" value="PDZ_sf"/>
</dbReference>
<dbReference type="Gene3D" id="3.10.20.30">
    <property type="match status" value="1"/>
</dbReference>
<dbReference type="PANTHER" id="PTHR23426">
    <property type="entry name" value="FERREDOXIN/ADRENODOXIN"/>
    <property type="match status" value="1"/>
</dbReference>
<dbReference type="SUPFAM" id="SSF54292">
    <property type="entry name" value="2Fe-2S ferredoxin-like"/>
    <property type="match status" value="1"/>
</dbReference>
<dbReference type="SUPFAM" id="SSF50156">
    <property type="entry name" value="PDZ domain-like"/>
    <property type="match status" value="1"/>
</dbReference>
<protein>
    <recommendedName>
        <fullName evidence="7">PDZ domain-containing protein</fullName>
    </recommendedName>
</protein>
<name>A0AAD8XV02_9STRA</name>
<evidence type="ECO:0000313" key="6">
    <source>
        <dbReference type="Proteomes" id="UP001224775"/>
    </source>
</evidence>
<sequence length="342" mass="36849">MISSRNKSLAAAALVATTICGTINAFSTRCASSNHHHHISTTSTSLFSSTAQEQEQELFYAAAGSPSVDMNKYNLPLPSCIENWTAVLQAETSMQSAGIFLKAKDSELFVDSLRFTIRRSGGLGLILTELAGGREDGVGITIIEEVVDGGNADGSGIQPGDSIVGLTVKKSISKGINVEEERVSVSTECLSYDATIEALMSLPEVVSDDDEVTLTVKRLRRQPKISVKLQYPPSDNLPDASIELFAGENLRRAMLTRGIKLNDKFAERFDSGGMGDCGADGTCATCVVSVGKGMDLLSPMKQQEEQILKTKPRWRMACKTVVGFGMTEGDLTIQLSPRQWEI</sequence>
<reference evidence="5" key="1">
    <citation type="submission" date="2023-06" db="EMBL/GenBank/DDBJ databases">
        <title>Survivors Of The Sea: Transcriptome response of Skeletonema marinoi to long-term dormancy.</title>
        <authorList>
            <person name="Pinder M.I.M."/>
            <person name="Kourtchenko O."/>
            <person name="Robertson E.K."/>
            <person name="Larsson T."/>
            <person name="Maumus F."/>
            <person name="Osuna-Cruz C.M."/>
            <person name="Vancaester E."/>
            <person name="Stenow R."/>
            <person name="Vandepoele K."/>
            <person name="Ploug H."/>
            <person name="Bruchert V."/>
            <person name="Godhe A."/>
            <person name="Topel M."/>
        </authorList>
    </citation>
    <scope>NUCLEOTIDE SEQUENCE</scope>
    <source>
        <strain evidence="5">R05AC</strain>
    </source>
</reference>
<accession>A0AAD8XV02</accession>
<keyword evidence="4" id="KW-0411">Iron-sulfur</keyword>
<dbReference type="GO" id="GO:0051537">
    <property type="term" value="F:2 iron, 2 sulfur cluster binding"/>
    <property type="evidence" value="ECO:0007669"/>
    <property type="project" value="UniProtKB-KW"/>
</dbReference>
<proteinExistence type="predicted"/>
<dbReference type="GO" id="GO:0005739">
    <property type="term" value="C:mitochondrion"/>
    <property type="evidence" value="ECO:0007669"/>
    <property type="project" value="TreeGrafter"/>
</dbReference>
<evidence type="ECO:0000256" key="3">
    <source>
        <dbReference type="ARBA" id="ARBA00023004"/>
    </source>
</evidence>
<dbReference type="InterPro" id="IPR012675">
    <property type="entry name" value="Beta-grasp_dom_sf"/>
</dbReference>
<dbReference type="InterPro" id="IPR036010">
    <property type="entry name" value="2Fe-2S_ferredoxin-like_sf"/>
</dbReference>
<dbReference type="Proteomes" id="UP001224775">
    <property type="component" value="Unassembled WGS sequence"/>
</dbReference>
<dbReference type="AlphaFoldDB" id="A0AAD8XV02"/>
<keyword evidence="6" id="KW-1185">Reference proteome</keyword>
<keyword evidence="3" id="KW-0408">Iron</keyword>
<dbReference type="CDD" id="cd00207">
    <property type="entry name" value="fer2"/>
    <property type="match status" value="1"/>
</dbReference>
<dbReference type="EMBL" id="JATAAI010000039">
    <property type="protein sequence ID" value="KAK1734361.1"/>
    <property type="molecule type" value="Genomic_DNA"/>
</dbReference>
<evidence type="ECO:0008006" key="7">
    <source>
        <dbReference type="Google" id="ProtNLM"/>
    </source>
</evidence>